<evidence type="ECO:0000256" key="2">
    <source>
        <dbReference type="ARBA" id="ARBA00007543"/>
    </source>
</evidence>
<dbReference type="InterPro" id="IPR003317">
    <property type="entry name" value="Cyt-d_oxidase_su2"/>
</dbReference>
<feature type="transmembrane region" description="Helical" evidence="12">
    <location>
        <begin position="6"/>
        <end position="36"/>
    </location>
</feature>
<dbReference type="RefSeq" id="WP_066660633.1">
    <property type="nucleotide sequence ID" value="NZ_CP011402.1"/>
</dbReference>
<dbReference type="GO" id="GO:0046872">
    <property type="term" value="F:metal ion binding"/>
    <property type="evidence" value="ECO:0007669"/>
    <property type="project" value="UniProtKB-KW"/>
</dbReference>
<reference evidence="14" key="1">
    <citation type="submission" date="2016-10" db="EMBL/GenBank/DDBJ databases">
        <authorList>
            <person name="Varghese N."/>
        </authorList>
    </citation>
    <scope>NUCLEOTIDE SEQUENCE [LARGE SCALE GENOMIC DNA]</scope>
    <source>
        <strain evidence="14">DSM 21843</strain>
    </source>
</reference>
<keyword evidence="5" id="KW-0349">Heme</keyword>
<keyword evidence="10" id="KW-0408">Iron</keyword>
<dbReference type="GO" id="GO:0019646">
    <property type="term" value="P:aerobic electron transport chain"/>
    <property type="evidence" value="ECO:0007669"/>
    <property type="project" value="TreeGrafter"/>
</dbReference>
<evidence type="ECO:0000256" key="3">
    <source>
        <dbReference type="ARBA" id="ARBA00022448"/>
    </source>
</evidence>
<keyword evidence="7" id="KW-0479">Metal-binding</keyword>
<dbReference type="Pfam" id="PF02322">
    <property type="entry name" value="Cyt_bd_oxida_II"/>
    <property type="match status" value="1"/>
</dbReference>
<dbReference type="GO" id="GO:0070069">
    <property type="term" value="C:cytochrome complex"/>
    <property type="evidence" value="ECO:0007669"/>
    <property type="project" value="TreeGrafter"/>
</dbReference>
<evidence type="ECO:0000256" key="7">
    <source>
        <dbReference type="ARBA" id="ARBA00022723"/>
    </source>
</evidence>
<evidence type="ECO:0000256" key="4">
    <source>
        <dbReference type="ARBA" id="ARBA00022475"/>
    </source>
</evidence>
<evidence type="ECO:0000256" key="8">
    <source>
        <dbReference type="ARBA" id="ARBA00022982"/>
    </source>
</evidence>
<protein>
    <submittedName>
        <fullName evidence="13">Cytochrome bd-I ubiquinol oxidase subunit 2 apoprotein</fullName>
    </submittedName>
</protein>
<evidence type="ECO:0000256" key="9">
    <source>
        <dbReference type="ARBA" id="ARBA00022989"/>
    </source>
</evidence>
<dbReference type="AlphaFoldDB" id="A0A172RWU4"/>
<dbReference type="KEGG" id="ddt:AAY81_01710"/>
<dbReference type="NCBIfam" id="TIGR00203">
    <property type="entry name" value="cydB"/>
    <property type="match status" value="1"/>
</dbReference>
<evidence type="ECO:0000256" key="10">
    <source>
        <dbReference type="ARBA" id="ARBA00023004"/>
    </source>
</evidence>
<feature type="transmembrane region" description="Helical" evidence="12">
    <location>
        <begin position="255"/>
        <end position="279"/>
    </location>
</feature>
<dbReference type="PATRIC" id="fig|79604.3.peg.350"/>
<evidence type="ECO:0000256" key="6">
    <source>
        <dbReference type="ARBA" id="ARBA00022692"/>
    </source>
</evidence>
<dbReference type="STRING" id="79604.AAY81_01710"/>
<feature type="transmembrane region" description="Helical" evidence="12">
    <location>
        <begin position="116"/>
        <end position="137"/>
    </location>
</feature>
<feature type="transmembrane region" description="Helical" evidence="12">
    <location>
        <begin position="157"/>
        <end position="179"/>
    </location>
</feature>
<keyword evidence="4" id="KW-1003">Cell membrane</keyword>
<dbReference type="OrthoDB" id="9776710at2"/>
<gene>
    <name evidence="13" type="ORF">SAMN02910314_01527</name>
</gene>
<evidence type="ECO:0000313" key="13">
    <source>
        <dbReference type="EMBL" id="SEO89377.1"/>
    </source>
</evidence>
<evidence type="ECO:0000256" key="11">
    <source>
        <dbReference type="ARBA" id="ARBA00023136"/>
    </source>
</evidence>
<dbReference type="GO" id="GO:0016682">
    <property type="term" value="F:oxidoreductase activity, acting on diphenols and related substances as donors, oxygen as acceptor"/>
    <property type="evidence" value="ECO:0007669"/>
    <property type="project" value="TreeGrafter"/>
</dbReference>
<dbReference type="PIRSF" id="PIRSF000267">
    <property type="entry name" value="Cyt_oxidse_sub2"/>
    <property type="match status" value="1"/>
</dbReference>
<evidence type="ECO:0000256" key="1">
    <source>
        <dbReference type="ARBA" id="ARBA00004651"/>
    </source>
</evidence>
<evidence type="ECO:0000313" key="14">
    <source>
        <dbReference type="Proteomes" id="UP000182975"/>
    </source>
</evidence>
<dbReference type="Proteomes" id="UP000182975">
    <property type="component" value="Unassembled WGS sequence"/>
</dbReference>
<dbReference type="GO" id="GO:0005886">
    <property type="term" value="C:plasma membrane"/>
    <property type="evidence" value="ECO:0007669"/>
    <property type="project" value="UniProtKB-SubCell"/>
</dbReference>
<dbReference type="GO" id="GO:0009055">
    <property type="term" value="F:electron transfer activity"/>
    <property type="evidence" value="ECO:0007669"/>
    <property type="project" value="TreeGrafter"/>
</dbReference>
<keyword evidence="8" id="KW-0249">Electron transport</keyword>
<keyword evidence="11 12" id="KW-0472">Membrane</keyword>
<proteinExistence type="inferred from homology"/>
<comment type="subcellular location">
    <subcellularLocation>
        <location evidence="1">Cell membrane</location>
        <topology evidence="1">Multi-pass membrane protein</topology>
    </subcellularLocation>
</comment>
<keyword evidence="9 12" id="KW-1133">Transmembrane helix</keyword>
<keyword evidence="6 12" id="KW-0812">Transmembrane</keyword>
<dbReference type="EMBL" id="FOEC01000010">
    <property type="protein sequence ID" value="SEO89377.1"/>
    <property type="molecule type" value="Genomic_DNA"/>
</dbReference>
<accession>A0A172RWU4</accession>
<keyword evidence="3" id="KW-0813">Transport</keyword>
<organism evidence="13 14">
    <name type="scientific">Denitrobacterium detoxificans</name>
    <dbReference type="NCBI Taxonomy" id="79604"/>
    <lineage>
        <taxon>Bacteria</taxon>
        <taxon>Bacillati</taxon>
        <taxon>Actinomycetota</taxon>
        <taxon>Coriobacteriia</taxon>
        <taxon>Eggerthellales</taxon>
        <taxon>Eggerthellaceae</taxon>
        <taxon>Denitrobacterium</taxon>
    </lineage>
</organism>
<dbReference type="PANTHER" id="PTHR43141:SF5">
    <property type="entry name" value="CYTOCHROME BD-I UBIQUINOL OXIDASE SUBUNIT 2"/>
    <property type="match status" value="1"/>
</dbReference>
<keyword evidence="14" id="KW-1185">Reference proteome</keyword>
<feature type="transmembrane region" description="Helical" evidence="12">
    <location>
        <begin position="299"/>
        <end position="321"/>
    </location>
</feature>
<evidence type="ECO:0000256" key="5">
    <source>
        <dbReference type="ARBA" id="ARBA00022617"/>
    </source>
</evidence>
<dbReference type="PANTHER" id="PTHR43141">
    <property type="entry name" value="CYTOCHROME BD2 SUBUNIT II"/>
    <property type="match status" value="1"/>
</dbReference>
<comment type="similarity">
    <text evidence="2">Belongs to the cytochrome ubiquinol oxidase subunit 2 family.</text>
</comment>
<feature type="transmembrane region" description="Helical" evidence="12">
    <location>
        <begin position="228"/>
        <end position="248"/>
    </location>
</feature>
<feature type="transmembrane region" description="Helical" evidence="12">
    <location>
        <begin position="83"/>
        <end position="104"/>
    </location>
</feature>
<name>A0A172RWU4_9ACTN</name>
<evidence type="ECO:0000256" key="12">
    <source>
        <dbReference type="SAM" id="Phobius"/>
    </source>
</evidence>
<feature type="transmembrane region" description="Helical" evidence="12">
    <location>
        <begin position="199"/>
        <end position="222"/>
    </location>
</feature>
<sequence length="337" mass="35277">MTFLQVLWFILIFVLIAGYFVLDGFDLGVGVLYPFLGKSDGEKALLRRVIGPVWDGNEVWLLTAGGALFAAFAPAYACTFSGFYLAIMLVLFGLIVRAVSLELYAHDKGNAHIWDALFFVGSLLPALLFGVAVGNVIEGIVLNANGDYTGGFFALLNPFALVCGVLGLAQCLLQGAAWIALKTQPGRLHSLAVALRKTLALSVLVVFGLATLAYFTLGASAAAGSVPFAARIACVCVIVLPLVACMLLRNASDLVQFALSSLACVGLVALTATTLFPNIVPATDAALSITVESAASSDAALGAMTVITCIGLPLVLLYHFLVYRSFAGRVSSDDAAE</sequence>